<evidence type="ECO:0000256" key="15">
    <source>
        <dbReference type="ARBA" id="ARBA00039316"/>
    </source>
</evidence>
<dbReference type="Gene3D" id="3.40.50.300">
    <property type="entry name" value="P-loop containing nucleotide triphosphate hydrolases"/>
    <property type="match status" value="2"/>
</dbReference>
<dbReference type="InterPro" id="IPR003439">
    <property type="entry name" value="ABC_transporter-like_ATP-bd"/>
</dbReference>
<evidence type="ECO:0000256" key="3">
    <source>
        <dbReference type="ARBA" id="ARBA00022723"/>
    </source>
</evidence>
<keyword evidence="11" id="KW-0267">Excision nuclease</keyword>
<keyword evidence="8" id="KW-0863">Zinc-finger</keyword>
<gene>
    <name evidence="18" type="ORF">D9V32_00880</name>
</gene>
<protein>
    <recommendedName>
        <fullName evidence="15">UvrABC system protein A</fullName>
    </recommendedName>
    <alternativeName>
        <fullName evidence="16">Excinuclease ABC subunit A</fullName>
    </alternativeName>
</protein>
<evidence type="ECO:0000259" key="17">
    <source>
        <dbReference type="PROSITE" id="PS50893"/>
    </source>
</evidence>
<evidence type="ECO:0000256" key="2">
    <source>
        <dbReference type="ARBA" id="ARBA00022490"/>
    </source>
</evidence>
<feature type="domain" description="ABC transporter" evidence="17">
    <location>
        <begin position="495"/>
        <end position="836"/>
    </location>
</feature>
<reference evidence="18 19" key="1">
    <citation type="submission" date="2018-10" db="EMBL/GenBank/DDBJ databases">
        <authorList>
            <person name="Li J."/>
        </authorList>
    </citation>
    <scope>NUCLEOTIDE SEQUENCE [LARGE SCALE GENOMIC DNA]</scope>
    <source>
        <strain evidence="18 19">IF 016277</strain>
    </source>
</reference>
<dbReference type="PANTHER" id="PTHR43152">
    <property type="entry name" value="UVRABC SYSTEM PROTEIN A"/>
    <property type="match status" value="1"/>
</dbReference>
<keyword evidence="7" id="KW-0228">DNA excision</keyword>
<dbReference type="GO" id="GO:0016887">
    <property type="term" value="F:ATP hydrolysis activity"/>
    <property type="evidence" value="ECO:0007669"/>
    <property type="project" value="InterPro"/>
</dbReference>
<dbReference type="PROSITE" id="PS00211">
    <property type="entry name" value="ABC_TRANSPORTER_1"/>
    <property type="match status" value="1"/>
</dbReference>
<dbReference type="InterPro" id="IPR027417">
    <property type="entry name" value="P-loop_NTPase"/>
</dbReference>
<evidence type="ECO:0000256" key="8">
    <source>
        <dbReference type="ARBA" id="ARBA00022771"/>
    </source>
</evidence>
<dbReference type="GO" id="GO:0006281">
    <property type="term" value="P:DNA repair"/>
    <property type="evidence" value="ECO:0007669"/>
    <property type="project" value="UniProtKB-KW"/>
</dbReference>
<accession>A0A3L7ABZ0</accession>
<dbReference type="Gene3D" id="1.20.1580.10">
    <property type="entry name" value="ABC transporter ATPase like domain"/>
    <property type="match status" value="2"/>
</dbReference>
<evidence type="ECO:0000313" key="18">
    <source>
        <dbReference type="EMBL" id="RLP77919.1"/>
    </source>
</evidence>
<keyword evidence="10" id="KW-0067">ATP-binding</keyword>
<dbReference type="Proteomes" id="UP000272503">
    <property type="component" value="Unassembled WGS sequence"/>
</dbReference>
<keyword evidence="4" id="KW-0677">Repeat</keyword>
<evidence type="ECO:0000256" key="6">
    <source>
        <dbReference type="ARBA" id="ARBA00022763"/>
    </source>
</evidence>
<evidence type="ECO:0000256" key="9">
    <source>
        <dbReference type="ARBA" id="ARBA00022833"/>
    </source>
</evidence>
<dbReference type="GO" id="GO:0005737">
    <property type="term" value="C:cytoplasm"/>
    <property type="evidence" value="ECO:0007669"/>
    <property type="project" value="UniProtKB-SubCell"/>
</dbReference>
<keyword evidence="6" id="KW-0227">DNA damage</keyword>
<dbReference type="SMART" id="SM00382">
    <property type="entry name" value="AAA"/>
    <property type="match status" value="2"/>
</dbReference>
<dbReference type="Pfam" id="PF17755">
    <property type="entry name" value="UvrA_DNA-bind"/>
    <property type="match status" value="1"/>
</dbReference>
<evidence type="ECO:0000256" key="14">
    <source>
        <dbReference type="ARBA" id="ARBA00038000"/>
    </source>
</evidence>
<dbReference type="Gene3D" id="1.10.8.280">
    <property type="entry name" value="ABC transporter ATPase domain-like"/>
    <property type="match status" value="1"/>
</dbReference>
<comment type="similarity">
    <text evidence="14">Belongs to the ABC transporter superfamily. UvrA family.</text>
</comment>
<evidence type="ECO:0000256" key="11">
    <source>
        <dbReference type="ARBA" id="ARBA00022881"/>
    </source>
</evidence>
<dbReference type="AlphaFoldDB" id="A0A3L7ABZ0"/>
<keyword evidence="9" id="KW-0862">Zinc</keyword>
<evidence type="ECO:0000256" key="10">
    <source>
        <dbReference type="ARBA" id="ARBA00022840"/>
    </source>
</evidence>
<dbReference type="PANTHER" id="PTHR43152:SF3">
    <property type="entry name" value="UVRABC SYSTEM PROTEIN A"/>
    <property type="match status" value="1"/>
</dbReference>
<organism evidence="18 19">
    <name type="scientific">Mycetocola tolaasinivorans</name>
    <dbReference type="NCBI Taxonomy" id="76635"/>
    <lineage>
        <taxon>Bacteria</taxon>
        <taxon>Bacillati</taxon>
        <taxon>Actinomycetota</taxon>
        <taxon>Actinomycetes</taxon>
        <taxon>Micrococcales</taxon>
        <taxon>Microbacteriaceae</taxon>
        <taxon>Mycetocola</taxon>
    </lineage>
</organism>
<evidence type="ECO:0000256" key="4">
    <source>
        <dbReference type="ARBA" id="ARBA00022737"/>
    </source>
</evidence>
<dbReference type="SUPFAM" id="SSF52540">
    <property type="entry name" value="P-loop containing nucleoside triphosphate hydrolases"/>
    <property type="match status" value="2"/>
</dbReference>
<dbReference type="GO" id="GO:0005524">
    <property type="term" value="F:ATP binding"/>
    <property type="evidence" value="ECO:0007669"/>
    <property type="project" value="UniProtKB-KW"/>
</dbReference>
<evidence type="ECO:0000313" key="19">
    <source>
        <dbReference type="Proteomes" id="UP000272503"/>
    </source>
</evidence>
<dbReference type="InterPro" id="IPR041552">
    <property type="entry name" value="UvrA_DNA-bd"/>
</dbReference>
<comment type="subcellular location">
    <subcellularLocation>
        <location evidence="1">Cytoplasm</location>
    </subcellularLocation>
</comment>
<evidence type="ECO:0000256" key="12">
    <source>
        <dbReference type="ARBA" id="ARBA00023125"/>
    </source>
</evidence>
<keyword evidence="5" id="KW-0547">Nucleotide-binding</keyword>
<name>A0A3L7ABZ0_9MICO</name>
<keyword evidence="3" id="KW-0479">Metal-binding</keyword>
<keyword evidence="13" id="KW-0234">DNA repair</keyword>
<proteinExistence type="inferred from homology"/>
<dbReference type="InterPro" id="IPR003593">
    <property type="entry name" value="AAA+_ATPase"/>
</dbReference>
<dbReference type="GO" id="GO:0004518">
    <property type="term" value="F:nuclease activity"/>
    <property type="evidence" value="ECO:0007669"/>
    <property type="project" value="UniProtKB-KW"/>
</dbReference>
<dbReference type="InterPro" id="IPR017871">
    <property type="entry name" value="ABC_transporter-like_CS"/>
</dbReference>
<evidence type="ECO:0000256" key="7">
    <source>
        <dbReference type="ARBA" id="ARBA00022769"/>
    </source>
</evidence>
<sequence length="843" mass="89112">MSPDAPRGLHIEVRGARVHNLRNVDVDVPLGEMVAIAGVSGSGKSSLAMGVLYAEGSRRYVEALSTYTRRRMSHATRAAVESVRHIPAALALRQRPGVPGVRSTFGTSSELLNVLRVMFSRLASHSCPNGHRHAPTIDVAADLPLTCTVCSAVFRAPGAESLAFNSDGACPTCSGTGIVRDVDDAALIPDETKTIAGGAVAPWGMVGLSVMPQVVAEFGVRIDVPYAELTEREREIVLDGPEEKRHITVASKNGKVFSMDFTFRSARRAVREALKNTTSEKGLTRVNRFIIAAPCRDCVGTRLSPAARDPRIGEINLAEATALSLDELTAWAPGLPETLPPEMRAMALLLSTELLEMGRRLRELGLGYLTLDRAGATLSTGERQRVQLARAVRNQTTGVLYVLDEPSIGLHPANLDGLIGVIRDLLAEGNSVVLVDHDVQVLRAADRIIEIGPGSGAEGGRVVANNSLAEIVANPDSVIGSFISGAEPVIVRERVPEGEVFAAGGIHLVTTPLHTVRALDASFPRGRLTAVTGMSGSGKTTLVLESLVPALRAEGQLPKHVASIEAEGITRADVVDATPIGTNVRSTVATYSGILDLLRREFGGLPAARERGLGAADFSYNTGSLRCPRCEGTGQIVLDVQFLPDVDIDCPDCGGSRYAPLAAEIRRPLPAGFSGGHGEHESISLPELLALTVAQAVDALADLPRARKKLDTLVDLGLGYLTLGEDTPALSGGEAQRLKLASELGRDQRDAVFVLDEPSVGLHPSDIRVLLRVLDGLLARGATVIVIEHDLDMIANADFVIDLGPGGGSDGGRIMATGTPERVAENPESVTGTHLAAYLAHRS</sequence>
<dbReference type="EMBL" id="RCUX01000001">
    <property type="protein sequence ID" value="RLP77919.1"/>
    <property type="molecule type" value="Genomic_DNA"/>
</dbReference>
<feature type="domain" description="ABC transporter" evidence="17">
    <location>
        <begin position="6"/>
        <end position="478"/>
    </location>
</feature>
<evidence type="ECO:0000256" key="5">
    <source>
        <dbReference type="ARBA" id="ARBA00022741"/>
    </source>
</evidence>
<comment type="caution">
    <text evidence="18">The sequence shown here is derived from an EMBL/GenBank/DDBJ whole genome shotgun (WGS) entry which is preliminary data.</text>
</comment>
<dbReference type="GO" id="GO:0003677">
    <property type="term" value="F:DNA binding"/>
    <property type="evidence" value="ECO:0007669"/>
    <property type="project" value="UniProtKB-KW"/>
</dbReference>
<keyword evidence="12" id="KW-0238">DNA-binding</keyword>
<keyword evidence="19" id="KW-1185">Reference proteome</keyword>
<keyword evidence="2" id="KW-0963">Cytoplasm</keyword>
<evidence type="ECO:0000256" key="13">
    <source>
        <dbReference type="ARBA" id="ARBA00023204"/>
    </source>
</evidence>
<dbReference type="RefSeq" id="WP_121647012.1">
    <property type="nucleotide sequence ID" value="NZ_RCUX01000001.1"/>
</dbReference>
<evidence type="ECO:0000256" key="1">
    <source>
        <dbReference type="ARBA" id="ARBA00004496"/>
    </source>
</evidence>
<evidence type="ECO:0000256" key="16">
    <source>
        <dbReference type="ARBA" id="ARBA00042156"/>
    </source>
</evidence>
<dbReference type="GO" id="GO:0008270">
    <property type="term" value="F:zinc ion binding"/>
    <property type="evidence" value="ECO:0007669"/>
    <property type="project" value="UniProtKB-KW"/>
</dbReference>
<dbReference type="PROSITE" id="PS50893">
    <property type="entry name" value="ABC_TRANSPORTER_2"/>
    <property type="match status" value="2"/>
</dbReference>
<dbReference type="OrthoDB" id="9809851at2"/>